<reference evidence="3 4" key="1">
    <citation type="journal article" date="2013" name="Int. J. Syst. Evol. Microbiol.">
        <title>Marinoscillum luteum sp. nov., isolated from marine sediment.</title>
        <authorList>
            <person name="Cha I.T."/>
            <person name="Park S.J."/>
            <person name="Kim S.J."/>
            <person name="Kim J.G."/>
            <person name="Jung M.Y."/>
            <person name="Shin K.S."/>
            <person name="Kwon K.K."/>
            <person name="Yang S.H."/>
            <person name="Seo Y.S."/>
            <person name="Rhee S.K."/>
        </authorList>
    </citation>
    <scope>NUCLEOTIDE SEQUENCE [LARGE SCALE GENOMIC DNA]</scope>
    <source>
        <strain evidence="3 4">KCTC 23939</strain>
    </source>
</reference>
<evidence type="ECO:0000313" key="4">
    <source>
        <dbReference type="Proteomes" id="UP001610063"/>
    </source>
</evidence>
<sequence>MTPELHTSITDRQLKLMIRNGKIGLAGNRKLKIYGKLRCASGKRMKRETRIFFEHEPEALTLGYRPCGHCMPAAFKKWKHGAI</sequence>
<dbReference type="InterPro" id="IPR004026">
    <property type="entry name" value="Ada_DNA_repair_Zn-bd"/>
</dbReference>
<dbReference type="RefSeq" id="WP_395419042.1">
    <property type="nucleotide sequence ID" value="NZ_JBIPKE010000020.1"/>
</dbReference>
<evidence type="ECO:0000259" key="2">
    <source>
        <dbReference type="Pfam" id="PF02805"/>
    </source>
</evidence>
<protein>
    <submittedName>
        <fullName evidence="3">Ada metal-binding domain-containing protein</fullName>
    </submittedName>
</protein>
<dbReference type="InterPro" id="IPR035451">
    <property type="entry name" value="Ada-like_dom_sf"/>
</dbReference>
<gene>
    <name evidence="3" type="ORF">ACHKAR_19390</name>
</gene>
<dbReference type="Proteomes" id="UP001610063">
    <property type="component" value="Unassembled WGS sequence"/>
</dbReference>
<name>A0ABW7NER1_9BACT</name>
<evidence type="ECO:0000313" key="3">
    <source>
        <dbReference type="EMBL" id="MFH6985625.1"/>
    </source>
</evidence>
<keyword evidence="1" id="KW-0010">Activator</keyword>
<dbReference type="Pfam" id="PF02805">
    <property type="entry name" value="Ada_Zn_binding"/>
    <property type="match status" value="1"/>
</dbReference>
<comment type="caution">
    <text evidence="3">The sequence shown here is derived from an EMBL/GenBank/DDBJ whole genome shotgun (WGS) entry which is preliminary data.</text>
</comment>
<proteinExistence type="predicted"/>
<accession>A0ABW7NER1</accession>
<evidence type="ECO:0000256" key="1">
    <source>
        <dbReference type="ARBA" id="ARBA00023159"/>
    </source>
</evidence>
<feature type="domain" description="Ada DNA repair metal-binding" evidence="2">
    <location>
        <begin position="26"/>
        <end position="72"/>
    </location>
</feature>
<organism evidence="3 4">
    <name type="scientific">Marinoscillum luteum</name>
    <dbReference type="NCBI Taxonomy" id="861051"/>
    <lineage>
        <taxon>Bacteria</taxon>
        <taxon>Pseudomonadati</taxon>
        <taxon>Bacteroidota</taxon>
        <taxon>Cytophagia</taxon>
        <taxon>Cytophagales</taxon>
        <taxon>Reichenbachiellaceae</taxon>
        <taxon>Marinoscillum</taxon>
    </lineage>
</organism>
<dbReference type="EMBL" id="JBIPKE010000020">
    <property type="protein sequence ID" value="MFH6985625.1"/>
    <property type="molecule type" value="Genomic_DNA"/>
</dbReference>
<keyword evidence="4" id="KW-1185">Reference proteome</keyword>
<dbReference type="SUPFAM" id="SSF57884">
    <property type="entry name" value="Ada DNA repair protein, N-terminal domain (N-Ada 10)"/>
    <property type="match status" value="1"/>
</dbReference>
<dbReference type="Gene3D" id="3.40.10.10">
    <property type="entry name" value="DNA Methylphosphotriester Repair Domain"/>
    <property type="match status" value="1"/>
</dbReference>